<protein>
    <submittedName>
        <fullName evidence="2">DUF4129 domain-containing protein</fullName>
    </submittedName>
</protein>
<organism evidence="2 3">
    <name type="scientific">Joostella atrarenae</name>
    <dbReference type="NCBI Taxonomy" id="679257"/>
    <lineage>
        <taxon>Bacteria</taxon>
        <taxon>Pseudomonadati</taxon>
        <taxon>Bacteroidota</taxon>
        <taxon>Flavobacteriia</taxon>
        <taxon>Flavobacteriales</taxon>
        <taxon>Flavobacteriaceae</taxon>
        <taxon>Joostella</taxon>
    </lineage>
</organism>
<keyword evidence="1" id="KW-0812">Transmembrane</keyword>
<evidence type="ECO:0000313" key="3">
    <source>
        <dbReference type="Proteomes" id="UP000829517"/>
    </source>
</evidence>
<accession>A0ABS9J3L1</accession>
<feature type="transmembrane region" description="Helical" evidence="1">
    <location>
        <begin position="104"/>
        <end position="122"/>
    </location>
</feature>
<proteinExistence type="predicted"/>
<reference evidence="2 3" key="1">
    <citation type="submission" date="2021-01" db="EMBL/GenBank/DDBJ databases">
        <title>Genome sequencing of Joostella atrarenae M1-2 (= KCTC 23194).</title>
        <authorList>
            <person name="Zakaria M.R."/>
            <person name="Lam M.Q."/>
            <person name="Chong C.S."/>
        </authorList>
    </citation>
    <scope>NUCLEOTIDE SEQUENCE [LARGE SCALE GENOMIC DNA]</scope>
    <source>
        <strain evidence="2 3">M1-2</strain>
    </source>
</reference>
<sequence>MHLKKIFFFLIYLSITFGYGQNSLQKIKAEDSLKVDYNTTIDKRNYEANFKEKYTSDRYNYESETNPNGWFSRLKKWFTDLINDLFKLNDDIEAEQLVTIISRVIYLLIFLFVIYIIVKAILNKEGNWVFGRYSDKKALNIHDVEANLHTTDFEKLIAQAYNDENYRLAVRYYYLWLLKELSDGEHIHYDAEKTNSDYINEIDDKTLKSKFSYSSYLYNYIWYGEFPIEEAAYKNAAVRFETLIKSVKK</sequence>
<name>A0ABS9J3L1_9FLAO</name>
<evidence type="ECO:0000256" key="1">
    <source>
        <dbReference type="SAM" id="Phobius"/>
    </source>
</evidence>
<gene>
    <name evidence="2" type="ORF">JM658_09325</name>
</gene>
<keyword evidence="1" id="KW-0472">Membrane</keyword>
<evidence type="ECO:0000313" key="2">
    <source>
        <dbReference type="EMBL" id="MCF8715022.1"/>
    </source>
</evidence>
<dbReference type="Proteomes" id="UP000829517">
    <property type="component" value="Unassembled WGS sequence"/>
</dbReference>
<dbReference type="RefSeq" id="WP_236958988.1">
    <property type="nucleotide sequence ID" value="NZ_JAETXX010000005.1"/>
</dbReference>
<keyword evidence="1" id="KW-1133">Transmembrane helix</keyword>
<comment type="caution">
    <text evidence="2">The sequence shown here is derived from an EMBL/GenBank/DDBJ whole genome shotgun (WGS) entry which is preliminary data.</text>
</comment>
<keyword evidence="3" id="KW-1185">Reference proteome</keyword>
<dbReference type="EMBL" id="JAETXX010000005">
    <property type="protein sequence ID" value="MCF8715022.1"/>
    <property type="molecule type" value="Genomic_DNA"/>
</dbReference>